<feature type="transmembrane region" description="Helical" evidence="2">
    <location>
        <begin position="20"/>
        <end position="44"/>
    </location>
</feature>
<dbReference type="EMBL" id="JBANMG010000003">
    <property type="protein sequence ID" value="KAK6955226.1"/>
    <property type="molecule type" value="Genomic_DNA"/>
</dbReference>
<feature type="region of interest" description="Disordered" evidence="1">
    <location>
        <begin position="307"/>
        <end position="396"/>
    </location>
</feature>
<feature type="transmembrane region" description="Helical" evidence="2">
    <location>
        <begin position="221"/>
        <end position="242"/>
    </location>
</feature>
<keyword evidence="4" id="KW-1185">Reference proteome</keyword>
<keyword evidence="2" id="KW-0472">Membrane</keyword>
<keyword evidence="2" id="KW-1133">Transmembrane helix</keyword>
<dbReference type="InterPro" id="IPR053018">
    <property type="entry name" value="Elsinochrome_Biosynth-Asso"/>
</dbReference>
<feature type="compositionally biased region" description="Polar residues" evidence="1">
    <location>
        <begin position="314"/>
        <end position="323"/>
    </location>
</feature>
<dbReference type="PANTHER" id="PTHR37577">
    <property type="entry name" value="INTEGRAL MEMBRANE PROTEIN"/>
    <property type="match status" value="1"/>
</dbReference>
<dbReference type="AlphaFoldDB" id="A0AAX6MRT2"/>
<feature type="transmembrane region" description="Helical" evidence="2">
    <location>
        <begin position="169"/>
        <end position="194"/>
    </location>
</feature>
<evidence type="ECO:0000256" key="1">
    <source>
        <dbReference type="SAM" id="MobiDB-lite"/>
    </source>
</evidence>
<dbReference type="PANTHER" id="PTHR37577:SF1">
    <property type="entry name" value="INTEGRAL MEMBRANE PROTEIN"/>
    <property type="match status" value="1"/>
</dbReference>
<accession>A0AAX6MRT2</accession>
<comment type="caution">
    <text evidence="3">The sequence shown here is derived from an EMBL/GenBank/DDBJ whole genome shotgun (WGS) entry which is preliminary data.</text>
</comment>
<proteinExistence type="predicted"/>
<protein>
    <recommendedName>
        <fullName evidence="5">Pheromone receptor</fullName>
    </recommendedName>
</protein>
<name>A0AAX6MRT2_9PEZI</name>
<reference evidence="3 4" key="1">
    <citation type="journal article" date="2024" name="Front Chem Biol">
        <title>Unveiling the potential of Daldinia eschscholtzii MFLUCC 19-0629 through bioactivity and bioinformatics studies for enhanced sustainable agriculture production.</title>
        <authorList>
            <person name="Brooks S."/>
            <person name="Weaver J.A."/>
            <person name="Klomchit A."/>
            <person name="Alharthi S.A."/>
            <person name="Onlamun T."/>
            <person name="Nurani R."/>
            <person name="Vong T.K."/>
            <person name="Alberti F."/>
            <person name="Greco C."/>
        </authorList>
    </citation>
    <scope>NUCLEOTIDE SEQUENCE [LARGE SCALE GENOMIC DNA]</scope>
    <source>
        <strain evidence="3">MFLUCC 19-0629</strain>
    </source>
</reference>
<dbReference type="Proteomes" id="UP001369815">
    <property type="component" value="Unassembled WGS sequence"/>
</dbReference>
<feature type="compositionally biased region" description="Polar residues" evidence="1">
    <location>
        <begin position="362"/>
        <end position="396"/>
    </location>
</feature>
<keyword evidence="2" id="KW-0812">Transmembrane</keyword>
<gene>
    <name evidence="3" type="ORF">Daesc_002857</name>
</gene>
<organism evidence="3 4">
    <name type="scientific">Daldinia eschscholtzii</name>
    <dbReference type="NCBI Taxonomy" id="292717"/>
    <lineage>
        <taxon>Eukaryota</taxon>
        <taxon>Fungi</taxon>
        <taxon>Dikarya</taxon>
        <taxon>Ascomycota</taxon>
        <taxon>Pezizomycotina</taxon>
        <taxon>Sordariomycetes</taxon>
        <taxon>Xylariomycetidae</taxon>
        <taxon>Xylariales</taxon>
        <taxon>Hypoxylaceae</taxon>
        <taxon>Daldinia</taxon>
    </lineage>
</organism>
<sequence>MMLLTCATHLMSVIIVRNYWKFPFLAFLRVIIITAVFAITGLLMTNQNSDSIMAFPTGIPDATLTDSPIFLPAACFQAGENTALETFKEVTLSAHTFFKDNIARSTPRNKVHGWNLYIITLLFYGAAIVAELIRFVRRGKSRPDWRGHVGNQFRKCCSLGTLARKLSQFIWSVYLVLGWILSCAVVSISTWYIFQLRKWVDKSGWIQLENGRNPENDAKSFGQLVPILSSVLIVFSFAQIISEKCTNHNNRKRVNDETLPQAGTFEYLGPSRYDMVPQSMSEKHRAIHYRAAEACPANSPYQVGRDSQLPWGHSRNSSSTQMATPLLNGNAYPATTKAFHYNPSPERSPFPSPPFQARDQTRNISPASSSYWIGSSHPSSESMSRLASQPEHTYEV</sequence>
<evidence type="ECO:0000256" key="2">
    <source>
        <dbReference type="SAM" id="Phobius"/>
    </source>
</evidence>
<evidence type="ECO:0000313" key="4">
    <source>
        <dbReference type="Proteomes" id="UP001369815"/>
    </source>
</evidence>
<evidence type="ECO:0000313" key="3">
    <source>
        <dbReference type="EMBL" id="KAK6955226.1"/>
    </source>
</evidence>
<evidence type="ECO:0008006" key="5">
    <source>
        <dbReference type="Google" id="ProtNLM"/>
    </source>
</evidence>
<feature type="transmembrane region" description="Helical" evidence="2">
    <location>
        <begin position="114"/>
        <end position="136"/>
    </location>
</feature>